<dbReference type="PANTHER" id="PTHR14614:SF130">
    <property type="entry name" value="PROTEIN-LYSINE N-METHYLTRANSFERASE EEF2KMT"/>
    <property type="match status" value="1"/>
</dbReference>
<dbReference type="Gene3D" id="3.40.50.150">
    <property type="entry name" value="Vaccinia Virus protein VP39"/>
    <property type="match status" value="1"/>
</dbReference>
<accession>A0AAV7F8D7</accession>
<evidence type="ECO:0000313" key="1">
    <source>
        <dbReference type="EMBL" id="KAG9457445.1"/>
    </source>
</evidence>
<comment type="caution">
    <text evidence="1">The sequence shown here is derived from an EMBL/GenBank/DDBJ whole genome shotgun (WGS) entry which is preliminary data.</text>
</comment>
<dbReference type="SUPFAM" id="SSF53335">
    <property type="entry name" value="S-adenosyl-L-methionine-dependent methyltransferases"/>
    <property type="match status" value="1"/>
</dbReference>
<evidence type="ECO:0008006" key="3">
    <source>
        <dbReference type="Google" id="ProtNLM"/>
    </source>
</evidence>
<keyword evidence="2" id="KW-1185">Reference proteome</keyword>
<dbReference type="InterPro" id="IPR019410">
    <property type="entry name" value="Methyltransf_16"/>
</dbReference>
<sequence>MAAEEISKPPSRLAVQLLSAFLAMESTDYLISLARDCGGGSITEEVQNFIMNHFFKNHVNECTLLCKSYIEKFLKKLIITIESSGQEVLEGLYEQHACCLAPLKDDNVSSEIRRICKSISFLFPDHSQKTILSPAIFFEIQDHLLVIPLRCSLNMLEGDTGCSIWPSSLFLSEFILSYPEMFQEKSCFEVGSGVGLVGIALAHVNASKVILSDGDQSSLENLKFNLELNHQKAENNPQNSSSRENLVECVYLPWESASEIEFQNYSPDIVLGADVVYDPACLPHLVQVLSTLLKTRKSNLYQGQNSSSNGSVRMNDMILKMDHPKTCKTDAYCHLLEETKVAASDKIEQRNASFSTSSSTNSVDGLSPVAYIATVIRNIDTFNCFLSLADEANLSVVDITETNKPLNLLPYMRSYDRSSIRLYKLQNCPTK</sequence>
<dbReference type="InterPro" id="IPR029063">
    <property type="entry name" value="SAM-dependent_MTases_sf"/>
</dbReference>
<dbReference type="AlphaFoldDB" id="A0AAV7F8D7"/>
<organism evidence="1 2">
    <name type="scientific">Aristolochia fimbriata</name>
    <name type="common">White veined hardy Dutchman's pipe vine</name>
    <dbReference type="NCBI Taxonomy" id="158543"/>
    <lineage>
        <taxon>Eukaryota</taxon>
        <taxon>Viridiplantae</taxon>
        <taxon>Streptophyta</taxon>
        <taxon>Embryophyta</taxon>
        <taxon>Tracheophyta</taxon>
        <taxon>Spermatophyta</taxon>
        <taxon>Magnoliopsida</taxon>
        <taxon>Magnoliidae</taxon>
        <taxon>Piperales</taxon>
        <taxon>Aristolochiaceae</taxon>
        <taxon>Aristolochia</taxon>
    </lineage>
</organism>
<evidence type="ECO:0000313" key="2">
    <source>
        <dbReference type="Proteomes" id="UP000825729"/>
    </source>
</evidence>
<proteinExistence type="predicted"/>
<dbReference type="Proteomes" id="UP000825729">
    <property type="component" value="Unassembled WGS sequence"/>
</dbReference>
<gene>
    <name evidence="1" type="ORF">H6P81_001953</name>
</gene>
<name>A0AAV7F8D7_ARIFI</name>
<dbReference type="EMBL" id="JAINDJ010000002">
    <property type="protein sequence ID" value="KAG9457445.1"/>
    <property type="molecule type" value="Genomic_DNA"/>
</dbReference>
<reference evidence="1 2" key="1">
    <citation type="submission" date="2021-07" db="EMBL/GenBank/DDBJ databases">
        <title>The Aristolochia fimbriata genome: insights into angiosperm evolution, floral development and chemical biosynthesis.</title>
        <authorList>
            <person name="Jiao Y."/>
        </authorList>
    </citation>
    <scope>NUCLEOTIDE SEQUENCE [LARGE SCALE GENOMIC DNA]</scope>
    <source>
        <strain evidence="1">IBCAS-2021</strain>
        <tissue evidence="1">Leaf</tissue>
    </source>
</reference>
<dbReference type="PANTHER" id="PTHR14614">
    <property type="entry name" value="HEPATOCELLULAR CARCINOMA-ASSOCIATED ANTIGEN"/>
    <property type="match status" value="1"/>
</dbReference>
<protein>
    <recommendedName>
        <fullName evidence="3">FAM86 N-terminal domain-containing protein</fullName>
    </recommendedName>
</protein>
<dbReference type="Pfam" id="PF10294">
    <property type="entry name" value="Methyltransf_16"/>
    <property type="match status" value="1"/>
</dbReference>